<dbReference type="STRING" id="623744.A0A553R8J9"/>
<dbReference type="GO" id="GO:0007165">
    <property type="term" value="P:signal transduction"/>
    <property type="evidence" value="ECO:0007669"/>
    <property type="project" value="InterPro"/>
</dbReference>
<dbReference type="InterPro" id="IPR036305">
    <property type="entry name" value="RGS_sf"/>
</dbReference>
<proteinExistence type="predicted"/>
<dbReference type="InterPro" id="IPR044926">
    <property type="entry name" value="RGS_subdomain_2"/>
</dbReference>
<dbReference type="PRINTS" id="PR01301">
    <property type="entry name" value="RGSPROTEIN"/>
</dbReference>
<dbReference type="InterPro" id="IPR024066">
    <property type="entry name" value="RGS_subdom1/3"/>
</dbReference>
<feature type="domain" description="RGS" evidence="5">
    <location>
        <begin position="118"/>
        <end position="235"/>
    </location>
</feature>
<evidence type="ECO:0000256" key="3">
    <source>
        <dbReference type="ARBA" id="ARBA00022490"/>
    </source>
</evidence>
<dbReference type="PROSITE" id="PS50877">
    <property type="entry name" value="GOLOCO"/>
    <property type="match status" value="1"/>
</dbReference>
<evidence type="ECO:0008006" key="9">
    <source>
        <dbReference type="Google" id="ProtNLM"/>
    </source>
</evidence>
<organism evidence="7 8">
    <name type="scientific">Danionella cerebrum</name>
    <dbReference type="NCBI Taxonomy" id="2873325"/>
    <lineage>
        <taxon>Eukaryota</taxon>
        <taxon>Metazoa</taxon>
        <taxon>Chordata</taxon>
        <taxon>Craniata</taxon>
        <taxon>Vertebrata</taxon>
        <taxon>Euteleostomi</taxon>
        <taxon>Actinopterygii</taxon>
        <taxon>Neopterygii</taxon>
        <taxon>Teleostei</taxon>
        <taxon>Ostariophysi</taxon>
        <taxon>Cypriniformes</taxon>
        <taxon>Danionidae</taxon>
        <taxon>Danioninae</taxon>
        <taxon>Danionella</taxon>
    </lineage>
</organism>
<dbReference type="InterPro" id="IPR029071">
    <property type="entry name" value="Ubiquitin-like_domsf"/>
</dbReference>
<comment type="subcellular location">
    <subcellularLocation>
        <location evidence="1">Cytoplasm</location>
    </subcellularLocation>
</comment>
<dbReference type="GO" id="GO:0005096">
    <property type="term" value="F:GTPase activator activity"/>
    <property type="evidence" value="ECO:0007669"/>
    <property type="project" value="UniProtKB-KW"/>
</dbReference>
<dbReference type="SUPFAM" id="SSF48097">
    <property type="entry name" value="Regulator of G-protein signaling, RGS"/>
    <property type="match status" value="1"/>
</dbReference>
<keyword evidence="8" id="KW-1185">Reference proteome</keyword>
<dbReference type="Pfam" id="PF02196">
    <property type="entry name" value="RBD"/>
    <property type="match status" value="1"/>
</dbReference>
<dbReference type="InterPro" id="IPR003109">
    <property type="entry name" value="GoLoco_motif"/>
</dbReference>
<dbReference type="SMART" id="SM00455">
    <property type="entry name" value="RBD"/>
    <property type="match status" value="2"/>
</dbReference>
<dbReference type="InterPro" id="IPR003116">
    <property type="entry name" value="RBD_dom"/>
</dbReference>
<dbReference type="GO" id="GO:0051301">
    <property type="term" value="P:cell division"/>
    <property type="evidence" value="ECO:0007669"/>
    <property type="project" value="TreeGrafter"/>
</dbReference>
<dbReference type="InterPro" id="IPR046995">
    <property type="entry name" value="RGS10/12/14-like"/>
</dbReference>
<dbReference type="InterPro" id="IPR016137">
    <property type="entry name" value="RGS"/>
</dbReference>
<name>A0A553R8J9_9TELE</name>
<dbReference type="SUPFAM" id="SSF54236">
    <property type="entry name" value="Ubiquitin-like"/>
    <property type="match status" value="2"/>
</dbReference>
<evidence type="ECO:0000313" key="7">
    <source>
        <dbReference type="EMBL" id="TRY98514.1"/>
    </source>
</evidence>
<keyword evidence="2" id="KW-0343">GTPase activation</keyword>
<dbReference type="GO" id="GO:0005886">
    <property type="term" value="C:plasma membrane"/>
    <property type="evidence" value="ECO:0007669"/>
    <property type="project" value="TreeGrafter"/>
</dbReference>
<evidence type="ECO:0000259" key="5">
    <source>
        <dbReference type="PROSITE" id="PS50132"/>
    </source>
</evidence>
<dbReference type="Pfam" id="PF00615">
    <property type="entry name" value="RGS"/>
    <property type="match status" value="1"/>
</dbReference>
<dbReference type="EMBL" id="SRMA01025159">
    <property type="protein sequence ID" value="TRY98514.1"/>
    <property type="molecule type" value="Genomic_DNA"/>
</dbReference>
<protein>
    <recommendedName>
        <fullName evidence="9">RGS domain-containing protein</fullName>
    </recommendedName>
</protein>
<dbReference type="PANTHER" id="PTHR45945:SF2">
    <property type="entry name" value="REGULATOR OF G-PROTEIN SIGNALING 14"/>
    <property type="match status" value="1"/>
</dbReference>
<dbReference type="GO" id="GO:0007051">
    <property type="term" value="P:spindle organization"/>
    <property type="evidence" value="ECO:0007669"/>
    <property type="project" value="TreeGrafter"/>
</dbReference>
<dbReference type="SMART" id="SM00315">
    <property type="entry name" value="RGS"/>
    <property type="match status" value="1"/>
</dbReference>
<evidence type="ECO:0000256" key="1">
    <source>
        <dbReference type="ARBA" id="ARBA00004496"/>
    </source>
</evidence>
<dbReference type="GO" id="GO:0005634">
    <property type="term" value="C:nucleus"/>
    <property type="evidence" value="ECO:0007669"/>
    <property type="project" value="TreeGrafter"/>
</dbReference>
<dbReference type="PROSITE" id="PS50898">
    <property type="entry name" value="RBD"/>
    <property type="match status" value="1"/>
</dbReference>
<dbReference type="Gene3D" id="1.10.196.10">
    <property type="match status" value="1"/>
</dbReference>
<gene>
    <name evidence="7" type="ORF">DNTS_014642</name>
</gene>
<dbReference type="PANTHER" id="PTHR45945">
    <property type="entry name" value="REGULATOR OF G-PROTEIN SIGNALING LOCO"/>
    <property type="match status" value="1"/>
</dbReference>
<feature type="domain" description="RBD" evidence="6">
    <location>
        <begin position="363"/>
        <end position="433"/>
    </location>
</feature>
<dbReference type="SMART" id="SM00390">
    <property type="entry name" value="GoLoco"/>
    <property type="match status" value="1"/>
</dbReference>
<keyword evidence="4" id="KW-0677">Repeat</keyword>
<evidence type="ECO:0000256" key="4">
    <source>
        <dbReference type="ARBA" id="ARBA00022737"/>
    </source>
</evidence>
<dbReference type="Pfam" id="PF02188">
    <property type="entry name" value="GoLoco"/>
    <property type="match status" value="1"/>
</dbReference>
<dbReference type="Proteomes" id="UP000316079">
    <property type="component" value="Unassembled WGS sequence"/>
</dbReference>
<accession>A0A553R8J9</accession>
<sequence length="578" mass="63881">MVAIRAISKSFCRLAREAGLSIKVTRNRVMEMRTRGFQVSEGSESFVRKSVSQLTVSILQAMMKKAGSLAVPAGQMTQACSDGELNRKPSGCGSGSSLSERCSRSCDHATRAVRWAAGFEKLLEDEEGVRCFTEFLKSEVSAENILFYQACEKFKSIPPSRVTELKSEACRIFQSFLTEDSPNAVNIDDSAQILQSDLQTPSPHMFDRAQEQIFKLMKMDSYRRFVLSPLYQRRLLEAPALSCNMEVMLTTRENGLNHSEREAHLLVCVRLGQEAELKADRKKKRLEKRGSWGEISTKSSSSLELTEPHTRAQVTAEMKKRVSIMKIHREQIKSVLVENLNGRCSLVVSTPEALSSGSPTADRYCCVFLPDGTASLAPARPGLSLRHMISGLCERRGFPLERTSLYLRGGDQPLGLELDSSGFGDQQLSLELKVTFHLELQGSGTTLRMEAQSSRSLEEVISGVLQSQQLSAPDVQLTLSGSKEAVSLSSSVFRLSGRTVHVERVGLKTQISSSSSSLKSSPRPRKQPDVAGLVELLSRAQCSRVDDQRGLLTPDQLELPSFLQLPQTRDEPEQDAAL</sequence>
<dbReference type="GO" id="GO:0005737">
    <property type="term" value="C:cytoplasm"/>
    <property type="evidence" value="ECO:0007669"/>
    <property type="project" value="UniProtKB-SubCell"/>
</dbReference>
<dbReference type="AlphaFoldDB" id="A0A553R8J9"/>
<evidence type="ECO:0000259" key="6">
    <source>
        <dbReference type="PROSITE" id="PS50898"/>
    </source>
</evidence>
<comment type="caution">
    <text evidence="7">The sequence shown here is derived from an EMBL/GenBank/DDBJ whole genome shotgun (WGS) entry which is preliminary data.</text>
</comment>
<evidence type="ECO:0000313" key="8">
    <source>
        <dbReference type="Proteomes" id="UP000316079"/>
    </source>
</evidence>
<dbReference type="GO" id="GO:0008277">
    <property type="term" value="P:regulation of G protein-coupled receptor signaling pathway"/>
    <property type="evidence" value="ECO:0007669"/>
    <property type="project" value="TreeGrafter"/>
</dbReference>
<dbReference type="FunFam" id="1.10.167.10:FF:000001">
    <property type="entry name" value="Putative regulator of g-protein signaling 12"/>
    <property type="match status" value="1"/>
</dbReference>
<dbReference type="Gene3D" id="3.10.20.90">
    <property type="entry name" value="Phosphatidylinositol 3-kinase Catalytic Subunit, Chain A, domain 1"/>
    <property type="match status" value="2"/>
</dbReference>
<dbReference type="Gene3D" id="1.10.167.10">
    <property type="entry name" value="Regulator of G-protein Signalling 4, domain 2"/>
    <property type="match status" value="1"/>
</dbReference>
<reference evidence="7 8" key="1">
    <citation type="journal article" date="2019" name="Sci. Data">
        <title>Hybrid genome assembly and annotation of Danionella translucida.</title>
        <authorList>
            <person name="Kadobianskyi M."/>
            <person name="Schulze L."/>
            <person name="Schuelke M."/>
            <person name="Judkewitz B."/>
        </authorList>
    </citation>
    <scope>NUCLEOTIDE SEQUENCE [LARGE SCALE GENOMIC DNA]</scope>
    <source>
        <strain evidence="7 8">Bolton</strain>
    </source>
</reference>
<keyword evidence="3" id="KW-0963">Cytoplasm</keyword>
<dbReference type="OrthoDB" id="196547at2759"/>
<evidence type="ECO:0000256" key="2">
    <source>
        <dbReference type="ARBA" id="ARBA00022468"/>
    </source>
</evidence>
<dbReference type="PROSITE" id="PS50132">
    <property type="entry name" value="RGS"/>
    <property type="match status" value="1"/>
</dbReference>